<feature type="domain" description="Flavin reductase like" evidence="3">
    <location>
        <begin position="50"/>
        <end position="234"/>
    </location>
</feature>
<dbReference type="SMART" id="SM00903">
    <property type="entry name" value="Flavin_Reduct"/>
    <property type="match status" value="1"/>
</dbReference>
<organism evidence="4 5">
    <name type="scientific">Apiotrichum porosum</name>
    <dbReference type="NCBI Taxonomy" id="105984"/>
    <lineage>
        <taxon>Eukaryota</taxon>
        <taxon>Fungi</taxon>
        <taxon>Dikarya</taxon>
        <taxon>Basidiomycota</taxon>
        <taxon>Agaricomycotina</taxon>
        <taxon>Tremellomycetes</taxon>
        <taxon>Trichosporonales</taxon>
        <taxon>Trichosporonaceae</taxon>
        <taxon>Apiotrichum</taxon>
    </lineage>
</organism>
<dbReference type="InterPro" id="IPR002563">
    <property type="entry name" value="Flavin_Rdtase-like_dom"/>
</dbReference>
<name>A0A427XCI7_9TREE</name>
<accession>A0A427XCI7</accession>
<dbReference type="PANTHER" id="PTHR30466:SF1">
    <property type="entry name" value="FMN REDUCTASE (NADH) RUTF"/>
    <property type="match status" value="1"/>
</dbReference>
<evidence type="ECO:0000256" key="1">
    <source>
        <dbReference type="ARBA" id="ARBA00023002"/>
    </source>
</evidence>
<comment type="caution">
    <text evidence="4">The sequence shown here is derived from an EMBL/GenBank/DDBJ whole genome shotgun (WGS) entry which is preliminary data.</text>
</comment>
<dbReference type="Pfam" id="PF01613">
    <property type="entry name" value="Flavin_Reduct"/>
    <property type="match status" value="1"/>
</dbReference>
<dbReference type="GO" id="GO:0042602">
    <property type="term" value="F:riboflavin reductase (NADPH) activity"/>
    <property type="evidence" value="ECO:0007669"/>
    <property type="project" value="TreeGrafter"/>
</dbReference>
<proteinExistence type="predicted"/>
<keyword evidence="1" id="KW-0560">Oxidoreductase</keyword>
<feature type="region of interest" description="Disordered" evidence="2">
    <location>
        <begin position="65"/>
        <end position="87"/>
    </location>
</feature>
<gene>
    <name evidence="4" type="ORF">EHS24_005485</name>
</gene>
<dbReference type="GeneID" id="39590028"/>
<dbReference type="InterPro" id="IPR012349">
    <property type="entry name" value="Split_barrel_FMN-bd"/>
</dbReference>
<evidence type="ECO:0000313" key="4">
    <source>
        <dbReference type="EMBL" id="RSH76600.1"/>
    </source>
</evidence>
<dbReference type="EMBL" id="RSCE01000023">
    <property type="protein sequence ID" value="RSH76600.1"/>
    <property type="molecule type" value="Genomic_DNA"/>
</dbReference>
<dbReference type="SUPFAM" id="SSF50475">
    <property type="entry name" value="FMN-binding split barrel"/>
    <property type="match status" value="1"/>
</dbReference>
<dbReference type="PANTHER" id="PTHR30466">
    <property type="entry name" value="FLAVIN REDUCTASE"/>
    <property type="match status" value="1"/>
</dbReference>
<evidence type="ECO:0000256" key="2">
    <source>
        <dbReference type="SAM" id="MobiDB-lite"/>
    </source>
</evidence>
<dbReference type="OrthoDB" id="2015405at2759"/>
<dbReference type="AlphaFoldDB" id="A0A427XCI7"/>
<dbReference type="GO" id="GO:0010181">
    <property type="term" value="F:FMN binding"/>
    <property type="evidence" value="ECO:0007669"/>
    <property type="project" value="InterPro"/>
</dbReference>
<protein>
    <recommendedName>
        <fullName evidence="3">Flavin reductase like domain-containing protein</fullName>
    </recommendedName>
</protein>
<evidence type="ECO:0000259" key="3">
    <source>
        <dbReference type="SMART" id="SM00903"/>
    </source>
</evidence>
<dbReference type="Proteomes" id="UP000279236">
    <property type="component" value="Unassembled WGS sequence"/>
</dbReference>
<keyword evidence="5" id="KW-1185">Reference proteome</keyword>
<dbReference type="RefSeq" id="XP_028471747.1">
    <property type="nucleotide sequence ID" value="XM_028621008.1"/>
</dbReference>
<evidence type="ECO:0000313" key="5">
    <source>
        <dbReference type="Proteomes" id="UP000279236"/>
    </source>
</evidence>
<dbReference type="STRING" id="105984.A0A427XCI7"/>
<dbReference type="Gene3D" id="2.30.110.10">
    <property type="entry name" value="Electron Transport, Fmn-binding Protein, Chain A"/>
    <property type="match status" value="1"/>
</dbReference>
<sequence length="239" mass="25324">MLVRGGRIVSRGVRVLSSTTAGAAKPMSTTTARQVAPSEAEVGVQMREVLRSFAQPVVVAVARTRDVPSSSASITPGSLPPAASSSKYHGATLTSFASLTLEPHPLVAFSLRLPSRMADYLRPQPDQTAPTPVTVSLLSGANQPVADALARPGQDQAPIFAVQECWDDGDPPALTSAVGCLRCEVCYSVPLRHVGGKDTTSTAEGSELFICRVVDAIKSKGEDSLIHYQRDYYSVRSKD</sequence>
<dbReference type="InterPro" id="IPR050268">
    <property type="entry name" value="NADH-dep_flavin_reductase"/>
</dbReference>
<reference evidence="4 5" key="1">
    <citation type="submission" date="2018-11" db="EMBL/GenBank/DDBJ databases">
        <title>Genome sequence of Apiotrichum porosum DSM 27194.</title>
        <authorList>
            <person name="Aliyu H."/>
            <person name="Gorte O."/>
            <person name="Ochsenreither K."/>
        </authorList>
    </citation>
    <scope>NUCLEOTIDE SEQUENCE [LARGE SCALE GENOMIC DNA]</scope>
    <source>
        <strain evidence="4 5">DSM 27194</strain>
    </source>
</reference>
<feature type="compositionally biased region" description="Polar residues" evidence="2">
    <location>
        <begin position="67"/>
        <end position="76"/>
    </location>
</feature>